<evidence type="ECO:0000313" key="1">
    <source>
        <dbReference type="EMBL" id="TFD68774.1"/>
    </source>
</evidence>
<keyword evidence="2" id="KW-1185">Reference proteome</keyword>
<dbReference type="Proteomes" id="UP000298154">
    <property type="component" value="Unassembled WGS sequence"/>
</dbReference>
<dbReference type="OrthoDB" id="5121906at2"/>
<dbReference type="EMBL" id="SOHK01000005">
    <property type="protein sequence ID" value="TFD68774.1"/>
    <property type="molecule type" value="Genomic_DNA"/>
</dbReference>
<proteinExistence type="predicted"/>
<reference evidence="1 2" key="1">
    <citation type="submission" date="2019-03" db="EMBL/GenBank/DDBJ databases">
        <title>Genomics of glacier-inhabiting Cryobacterium strains.</title>
        <authorList>
            <person name="Liu Q."/>
            <person name="Xin Y.-H."/>
        </authorList>
    </citation>
    <scope>NUCLEOTIDE SEQUENCE [LARGE SCALE GENOMIC DNA]</scope>
    <source>
        <strain evidence="1 2">Sr36</strain>
    </source>
</reference>
<evidence type="ECO:0000313" key="2">
    <source>
        <dbReference type="Proteomes" id="UP000298154"/>
    </source>
</evidence>
<sequence length="86" mass="10015">MNFWQRQSPRMGWNLDAYVLTDVEDVEEVLRWVEEQSRGRRFELFAETDDEPITSFESPRTTGLIRLLGSNPNVGVPAEIGRFDQI</sequence>
<organism evidence="1 2">
    <name type="scientific">Cryobacterium ruanii</name>
    <dbReference type="NCBI Taxonomy" id="1259197"/>
    <lineage>
        <taxon>Bacteria</taxon>
        <taxon>Bacillati</taxon>
        <taxon>Actinomycetota</taxon>
        <taxon>Actinomycetes</taxon>
        <taxon>Micrococcales</taxon>
        <taxon>Microbacteriaceae</taxon>
        <taxon>Cryobacterium</taxon>
    </lineage>
</organism>
<gene>
    <name evidence="1" type="ORF">E3T47_02040</name>
</gene>
<dbReference type="AlphaFoldDB" id="A0A4R9AS92"/>
<accession>A0A4R9AS92</accession>
<name>A0A4R9AS92_9MICO</name>
<protein>
    <submittedName>
        <fullName evidence="1">Uncharacterized protein</fullName>
    </submittedName>
</protein>
<comment type="caution">
    <text evidence="1">The sequence shown here is derived from an EMBL/GenBank/DDBJ whole genome shotgun (WGS) entry which is preliminary data.</text>
</comment>